<gene>
    <name evidence="2" type="ordered locus">CBUD_1202</name>
</gene>
<dbReference type="RefSeq" id="WP_011996966.1">
    <property type="nucleotide sequence ID" value="NC_009727.1"/>
</dbReference>
<name>A9KE45_COXBN</name>
<dbReference type="KEGG" id="cbd:CBUD_1202"/>
<keyword evidence="1" id="KW-0812">Transmembrane</keyword>
<sequence length="142" mass="15367">MRGRILNPDATKRSIVAVLIGLMVLVAIYLTVPSHPAEPQGILLPTASSQAPVPADRVSFYNTITAPYVYQRLGNINVQFYSKKPTPEGEARMQQYVREMAARIGASGVIVSLFGHTMPGAVRGAMSSYVFRGVAIYSVPTI</sequence>
<keyword evidence="1" id="KW-0472">Membrane</keyword>
<reference evidence="2 3" key="1">
    <citation type="journal article" date="2009" name="Infect. Immun.">
        <title>Comparative genomics reveal extensive transposon-mediated genomic plasticity and diversity among potential effector proteins within the genus Coxiella.</title>
        <authorList>
            <person name="Beare P.A."/>
            <person name="Unsworth N."/>
            <person name="Andoh M."/>
            <person name="Voth D.E."/>
            <person name="Omsland A."/>
            <person name="Gilk S.D."/>
            <person name="Williams K.P."/>
            <person name="Sobral B.W."/>
            <person name="Kupko J.J.III."/>
            <person name="Porcella S.F."/>
            <person name="Samuel J.E."/>
            <person name="Heinzen R.A."/>
        </authorList>
    </citation>
    <scope>NUCLEOTIDE SEQUENCE [LARGE SCALE GENOMIC DNA]</scope>
    <source>
        <strain evidence="2 3">Dugway 5J108-111</strain>
    </source>
</reference>
<dbReference type="HOGENOM" id="CLU_1861858_0_0_6"/>
<evidence type="ECO:0000313" key="2">
    <source>
        <dbReference type="EMBL" id="ABS77162.2"/>
    </source>
</evidence>
<proteinExistence type="predicted"/>
<keyword evidence="1" id="KW-1133">Transmembrane helix</keyword>
<accession>A9KE45</accession>
<protein>
    <submittedName>
        <fullName evidence="2">Hypothetical exported protein</fullName>
    </submittedName>
</protein>
<dbReference type="AlphaFoldDB" id="A9KE45"/>
<dbReference type="Proteomes" id="UP000008555">
    <property type="component" value="Chromosome"/>
</dbReference>
<feature type="transmembrane region" description="Helical" evidence="1">
    <location>
        <begin position="12"/>
        <end position="32"/>
    </location>
</feature>
<dbReference type="EMBL" id="CP000733">
    <property type="protein sequence ID" value="ABS77162.2"/>
    <property type="molecule type" value="Genomic_DNA"/>
</dbReference>
<evidence type="ECO:0000313" key="3">
    <source>
        <dbReference type="Proteomes" id="UP000008555"/>
    </source>
</evidence>
<evidence type="ECO:0000256" key="1">
    <source>
        <dbReference type="SAM" id="Phobius"/>
    </source>
</evidence>
<organism evidence="2 3">
    <name type="scientific">Coxiella burnetii (strain Dugway 5J108-111)</name>
    <dbReference type="NCBI Taxonomy" id="434922"/>
    <lineage>
        <taxon>Bacteria</taxon>
        <taxon>Pseudomonadati</taxon>
        <taxon>Pseudomonadota</taxon>
        <taxon>Gammaproteobacteria</taxon>
        <taxon>Legionellales</taxon>
        <taxon>Coxiellaceae</taxon>
        <taxon>Coxiella</taxon>
    </lineage>
</organism>